<keyword evidence="2" id="KW-1185">Reference proteome</keyword>
<sequence>MFSIKFVLRFDKNEFCFDKSKPKKLTSKQSSWVSSAESELVKRSLFSRPLKLLPGTAKNHMTVILTDGLPFQQPFINFIN</sequence>
<proteinExistence type="predicted"/>
<dbReference type="Proteomes" id="UP000276133">
    <property type="component" value="Unassembled WGS sequence"/>
</dbReference>
<comment type="caution">
    <text evidence="1">The sequence shown here is derived from an EMBL/GenBank/DDBJ whole genome shotgun (WGS) entry which is preliminary data.</text>
</comment>
<name>A0A3M7PSG5_BRAPC</name>
<protein>
    <submittedName>
        <fullName evidence="1">Uncharacterized protein</fullName>
    </submittedName>
</protein>
<dbReference type="EMBL" id="REGN01009191">
    <property type="protein sequence ID" value="RNA01721.1"/>
    <property type="molecule type" value="Genomic_DNA"/>
</dbReference>
<dbReference type="AlphaFoldDB" id="A0A3M7PSG5"/>
<evidence type="ECO:0000313" key="2">
    <source>
        <dbReference type="Proteomes" id="UP000276133"/>
    </source>
</evidence>
<accession>A0A3M7PSG5</accession>
<organism evidence="1 2">
    <name type="scientific">Brachionus plicatilis</name>
    <name type="common">Marine rotifer</name>
    <name type="synonym">Brachionus muelleri</name>
    <dbReference type="NCBI Taxonomy" id="10195"/>
    <lineage>
        <taxon>Eukaryota</taxon>
        <taxon>Metazoa</taxon>
        <taxon>Spiralia</taxon>
        <taxon>Gnathifera</taxon>
        <taxon>Rotifera</taxon>
        <taxon>Eurotatoria</taxon>
        <taxon>Monogononta</taxon>
        <taxon>Pseudotrocha</taxon>
        <taxon>Ploima</taxon>
        <taxon>Brachionidae</taxon>
        <taxon>Brachionus</taxon>
    </lineage>
</organism>
<evidence type="ECO:0000313" key="1">
    <source>
        <dbReference type="EMBL" id="RNA01721.1"/>
    </source>
</evidence>
<gene>
    <name evidence="1" type="ORF">BpHYR1_015600</name>
</gene>
<reference evidence="1 2" key="1">
    <citation type="journal article" date="2018" name="Sci. Rep.">
        <title>Genomic signatures of local adaptation to the degree of environmental predictability in rotifers.</title>
        <authorList>
            <person name="Franch-Gras L."/>
            <person name="Hahn C."/>
            <person name="Garcia-Roger E.M."/>
            <person name="Carmona M.J."/>
            <person name="Serra M."/>
            <person name="Gomez A."/>
        </authorList>
    </citation>
    <scope>NUCLEOTIDE SEQUENCE [LARGE SCALE GENOMIC DNA]</scope>
    <source>
        <strain evidence="1">HYR1</strain>
    </source>
</reference>